<reference evidence="2 3" key="1">
    <citation type="submission" date="2020-07" db="EMBL/GenBank/DDBJ databases">
        <title>Sequencing the genomes of 1000 actinobacteria strains.</title>
        <authorList>
            <person name="Klenk H.-P."/>
        </authorList>
    </citation>
    <scope>NUCLEOTIDE SEQUENCE [LARGE SCALE GENOMIC DNA]</scope>
    <source>
        <strain evidence="2 3">DSM 23987</strain>
    </source>
</reference>
<dbReference type="CDD" id="cd03674">
    <property type="entry name" value="NUDIX_Hydrolase"/>
    <property type="match status" value="1"/>
</dbReference>
<sequence length="194" mass="21031">MTARSTDVPTAYLTLRADAEHVLEGWHAPDPQQERLRVELLDHCAAHPDALWKQGPPAHLTASALVLNASLDKVLLTLHAKAGLWLQFGGHFEPGDQSVLGAATREAREESGIADLVLHPQLVHLDRHSLLAAGFGRCSEHLDLRYAGVARDQDAYAVSEESLDVAWWPVDALPEASAGEILPLAQAARRVLAT</sequence>
<dbReference type="Pfam" id="PF00293">
    <property type="entry name" value="NUDIX"/>
    <property type="match status" value="1"/>
</dbReference>
<comment type="caution">
    <text evidence="2">The sequence shown here is derived from an EMBL/GenBank/DDBJ whole genome shotgun (WGS) entry which is preliminary data.</text>
</comment>
<evidence type="ECO:0000313" key="2">
    <source>
        <dbReference type="EMBL" id="NYG06175.1"/>
    </source>
</evidence>
<dbReference type="Proteomes" id="UP000573599">
    <property type="component" value="Unassembled WGS sequence"/>
</dbReference>
<evidence type="ECO:0000313" key="3">
    <source>
        <dbReference type="Proteomes" id="UP000573599"/>
    </source>
</evidence>
<organism evidence="2 3">
    <name type="scientific">Pedococcus badiiscoriae</name>
    <dbReference type="NCBI Taxonomy" id="642776"/>
    <lineage>
        <taxon>Bacteria</taxon>
        <taxon>Bacillati</taxon>
        <taxon>Actinomycetota</taxon>
        <taxon>Actinomycetes</taxon>
        <taxon>Micrococcales</taxon>
        <taxon>Intrasporangiaceae</taxon>
        <taxon>Pedococcus</taxon>
    </lineage>
</organism>
<dbReference type="AlphaFoldDB" id="A0A852WIS6"/>
<evidence type="ECO:0000259" key="1">
    <source>
        <dbReference type="PROSITE" id="PS51462"/>
    </source>
</evidence>
<dbReference type="RefSeq" id="WP_337794747.1">
    <property type="nucleotide sequence ID" value="NZ_JACCAB010000001.1"/>
</dbReference>
<dbReference type="InterPro" id="IPR000086">
    <property type="entry name" value="NUDIX_hydrolase_dom"/>
</dbReference>
<feature type="domain" description="Nudix hydrolase" evidence="1">
    <location>
        <begin position="57"/>
        <end position="190"/>
    </location>
</feature>
<keyword evidence="3" id="KW-1185">Reference proteome</keyword>
<dbReference type="SUPFAM" id="SSF55811">
    <property type="entry name" value="Nudix"/>
    <property type="match status" value="1"/>
</dbReference>
<name>A0A852WIS6_9MICO</name>
<protein>
    <submittedName>
        <fullName evidence="2">8-oxo-dGTP pyrophosphatase MutT (NUDIX family)</fullName>
    </submittedName>
</protein>
<dbReference type="Gene3D" id="3.90.79.10">
    <property type="entry name" value="Nucleoside Triphosphate Pyrophosphohydrolase"/>
    <property type="match status" value="1"/>
</dbReference>
<dbReference type="InterPro" id="IPR015797">
    <property type="entry name" value="NUDIX_hydrolase-like_dom_sf"/>
</dbReference>
<gene>
    <name evidence="2" type="ORF">BJ986_000662</name>
</gene>
<dbReference type="PROSITE" id="PS51462">
    <property type="entry name" value="NUDIX"/>
    <property type="match status" value="1"/>
</dbReference>
<accession>A0A852WIS6</accession>
<dbReference type="EMBL" id="JACCAB010000001">
    <property type="protein sequence ID" value="NYG06175.1"/>
    <property type="molecule type" value="Genomic_DNA"/>
</dbReference>
<proteinExistence type="predicted"/>